<gene>
    <name evidence="2" type="ORF">PLXY2_LOCUS3280</name>
</gene>
<comment type="caution">
    <text evidence="2">The sequence shown here is derived from an EMBL/GenBank/DDBJ whole genome shotgun (WGS) entry which is preliminary data.</text>
</comment>
<keyword evidence="3" id="KW-1185">Reference proteome</keyword>
<name>A0A8S4DR06_PLUXY</name>
<protein>
    <submittedName>
        <fullName evidence="2">(diamondback moth) hypothetical protein</fullName>
    </submittedName>
</protein>
<dbReference type="EMBL" id="CAJHNJ030000008">
    <property type="protein sequence ID" value="CAG9103916.1"/>
    <property type="molecule type" value="Genomic_DNA"/>
</dbReference>
<evidence type="ECO:0000256" key="1">
    <source>
        <dbReference type="SAM" id="MobiDB-lite"/>
    </source>
</evidence>
<accession>A0A8S4DR06</accession>
<sequence>MLAFHCGSLHAELESGPEDEDDGWLRAEAVQVYQQLRGLALQLNTGHDDDSGTPSMLHVPPSPKIHARGAGERAGTAGTPAMMMTLAELESGPEDADDGWLRAEAVQVYQQLRGLALQLNTGRDDDSVNENDDEDEDDDDDEQVQTESEHESDMEIDL</sequence>
<evidence type="ECO:0000313" key="2">
    <source>
        <dbReference type="EMBL" id="CAG9103916.1"/>
    </source>
</evidence>
<feature type="compositionally biased region" description="Acidic residues" evidence="1">
    <location>
        <begin position="127"/>
        <end position="146"/>
    </location>
</feature>
<feature type="region of interest" description="Disordered" evidence="1">
    <location>
        <begin position="119"/>
        <end position="158"/>
    </location>
</feature>
<dbReference type="Proteomes" id="UP000653454">
    <property type="component" value="Unassembled WGS sequence"/>
</dbReference>
<reference evidence="2" key="1">
    <citation type="submission" date="2020-11" db="EMBL/GenBank/DDBJ databases">
        <authorList>
            <person name="Whiteford S."/>
        </authorList>
    </citation>
    <scope>NUCLEOTIDE SEQUENCE</scope>
</reference>
<dbReference type="AlphaFoldDB" id="A0A8S4DR06"/>
<feature type="compositionally biased region" description="Basic and acidic residues" evidence="1">
    <location>
        <begin position="147"/>
        <end position="158"/>
    </location>
</feature>
<proteinExistence type="predicted"/>
<evidence type="ECO:0000313" key="3">
    <source>
        <dbReference type="Proteomes" id="UP000653454"/>
    </source>
</evidence>
<feature type="region of interest" description="Disordered" evidence="1">
    <location>
        <begin position="45"/>
        <end position="77"/>
    </location>
</feature>
<organism evidence="2 3">
    <name type="scientific">Plutella xylostella</name>
    <name type="common">Diamondback moth</name>
    <name type="synonym">Plutella maculipennis</name>
    <dbReference type="NCBI Taxonomy" id="51655"/>
    <lineage>
        <taxon>Eukaryota</taxon>
        <taxon>Metazoa</taxon>
        <taxon>Ecdysozoa</taxon>
        <taxon>Arthropoda</taxon>
        <taxon>Hexapoda</taxon>
        <taxon>Insecta</taxon>
        <taxon>Pterygota</taxon>
        <taxon>Neoptera</taxon>
        <taxon>Endopterygota</taxon>
        <taxon>Lepidoptera</taxon>
        <taxon>Glossata</taxon>
        <taxon>Ditrysia</taxon>
        <taxon>Yponomeutoidea</taxon>
        <taxon>Plutellidae</taxon>
        <taxon>Plutella</taxon>
    </lineage>
</organism>